<dbReference type="Pfam" id="PF07522">
    <property type="entry name" value="DRMBL"/>
    <property type="match status" value="1"/>
</dbReference>
<dbReference type="Gene3D" id="3.60.15.10">
    <property type="entry name" value="Ribonuclease Z/Hydroxyacylglutathione hydrolase-like"/>
    <property type="match status" value="1"/>
</dbReference>
<dbReference type="GO" id="GO:0005634">
    <property type="term" value="C:nucleus"/>
    <property type="evidence" value="ECO:0007669"/>
    <property type="project" value="UniProtKB-SubCell"/>
</dbReference>
<dbReference type="GO" id="GO:0004519">
    <property type="term" value="F:endonuclease activity"/>
    <property type="evidence" value="ECO:0007669"/>
    <property type="project" value="UniProtKB-KW"/>
</dbReference>
<feature type="domain" description="DNA repair metallo-beta-lactamase" evidence="14">
    <location>
        <begin position="164"/>
        <end position="267"/>
    </location>
</feature>
<dbReference type="GO" id="GO:0006303">
    <property type="term" value="P:double-strand break repair via nonhomologous end joining"/>
    <property type="evidence" value="ECO:0007669"/>
    <property type="project" value="TreeGrafter"/>
</dbReference>
<keyword evidence="3" id="KW-0540">Nuclease</keyword>
<dbReference type="PANTHER" id="PTHR23240:SF8">
    <property type="entry name" value="PROTEIN ARTEMIS"/>
    <property type="match status" value="1"/>
</dbReference>
<accession>A0A8C0G2G6</accession>
<dbReference type="GO" id="GO:0006310">
    <property type="term" value="P:DNA recombination"/>
    <property type="evidence" value="ECO:0007669"/>
    <property type="project" value="UniProtKB-KW"/>
</dbReference>
<keyword evidence="8" id="KW-0233">DNA recombination</keyword>
<dbReference type="GO" id="GO:0000723">
    <property type="term" value="P:telomere maintenance"/>
    <property type="evidence" value="ECO:0007669"/>
    <property type="project" value="TreeGrafter"/>
</dbReference>
<keyword evidence="9" id="KW-0234">DNA repair</keyword>
<evidence type="ECO:0000256" key="3">
    <source>
        <dbReference type="ARBA" id="ARBA00022722"/>
    </source>
</evidence>
<reference evidence="15" key="1">
    <citation type="submission" date="2025-08" db="UniProtKB">
        <authorList>
            <consortium name="Ensembl"/>
        </authorList>
    </citation>
    <scope>IDENTIFICATION</scope>
</reference>
<keyword evidence="7" id="KW-0269">Exonuclease</keyword>
<evidence type="ECO:0000256" key="5">
    <source>
        <dbReference type="ARBA" id="ARBA00022763"/>
    </source>
</evidence>
<evidence type="ECO:0000256" key="8">
    <source>
        <dbReference type="ARBA" id="ARBA00023172"/>
    </source>
</evidence>
<evidence type="ECO:0000256" key="9">
    <source>
        <dbReference type="ARBA" id="ARBA00023204"/>
    </source>
</evidence>
<keyword evidence="6" id="KW-0378">Hydrolase</keyword>
<keyword evidence="10" id="KW-0539">Nucleus</keyword>
<feature type="region of interest" description="Disordered" evidence="13">
    <location>
        <begin position="426"/>
        <end position="483"/>
    </location>
</feature>
<dbReference type="InterPro" id="IPR011084">
    <property type="entry name" value="DRMBL"/>
</dbReference>
<keyword evidence="5" id="KW-0227">DNA damage</keyword>
<feature type="region of interest" description="Disordered" evidence="13">
    <location>
        <begin position="554"/>
        <end position="597"/>
    </location>
</feature>
<evidence type="ECO:0000256" key="1">
    <source>
        <dbReference type="ARBA" id="ARBA00004123"/>
    </source>
</evidence>
<dbReference type="Proteomes" id="UP000694404">
    <property type="component" value="Unplaced"/>
</dbReference>
<dbReference type="GeneTree" id="ENSGT00940000157779"/>
<name>A0A8C0G2G6_CHEAB</name>
<organism evidence="15 16">
    <name type="scientific">Chelonoidis abingdonii</name>
    <name type="common">Abingdon island giant tortoise</name>
    <name type="synonym">Testudo abingdonii</name>
    <dbReference type="NCBI Taxonomy" id="106734"/>
    <lineage>
        <taxon>Eukaryota</taxon>
        <taxon>Metazoa</taxon>
        <taxon>Chordata</taxon>
        <taxon>Craniata</taxon>
        <taxon>Vertebrata</taxon>
        <taxon>Euteleostomi</taxon>
        <taxon>Archelosauria</taxon>
        <taxon>Testudinata</taxon>
        <taxon>Testudines</taxon>
        <taxon>Cryptodira</taxon>
        <taxon>Durocryptodira</taxon>
        <taxon>Testudinoidea</taxon>
        <taxon>Testudinidae</taxon>
        <taxon>Chelonoidis</taxon>
    </lineage>
</organism>
<evidence type="ECO:0000256" key="2">
    <source>
        <dbReference type="ARBA" id="ARBA00010304"/>
    </source>
</evidence>
<proteinExistence type="inferred from homology"/>
<evidence type="ECO:0000259" key="14">
    <source>
        <dbReference type="Pfam" id="PF07522"/>
    </source>
</evidence>
<gene>
    <name evidence="15" type="primary">DCLRE1C</name>
</gene>
<protein>
    <recommendedName>
        <fullName evidence="11">Protein artemis</fullName>
    </recommendedName>
    <alternativeName>
        <fullName evidence="12">DNA cross-link repair 1C protein</fullName>
    </alternativeName>
</protein>
<reference evidence="15" key="2">
    <citation type="submission" date="2025-09" db="UniProtKB">
        <authorList>
            <consortium name="Ensembl"/>
        </authorList>
    </citation>
    <scope>IDENTIFICATION</scope>
</reference>
<evidence type="ECO:0000256" key="7">
    <source>
        <dbReference type="ARBA" id="ARBA00022839"/>
    </source>
</evidence>
<comment type="subcellular location">
    <subcellularLocation>
        <location evidence="1">Nucleus</location>
    </subcellularLocation>
</comment>
<evidence type="ECO:0000313" key="16">
    <source>
        <dbReference type="Proteomes" id="UP000694404"/>
    </source>
</evidence>
<evidence type="ECO:0000313" key="15">
    <source>
        <dbReference type="Ensembl" id="ENSCABP00000001784.1"/>
    </source>
</evidence>
<evidence type="ECO:0000256" key="10">
    <source>
        <dbReference type="ARBA" id="ARBA00023242"/>
    </source>
</evidence>
<dbReference type="AlphaFoldDB" id="A0A8C0G2G6"/>
<dbReference type="GO" id="GO:0003684">
    <property type="term" value="F:damaged DNA binding"/>
    <property type="evidence" value="ECO:0007669"/>
    <property type="project" value="TreeGrafter"/>
</dbReference>
<evidence type="ECO:0000256" key="11">
    <source>
        <dbReference type="ARBA" id="ARBA00039759"/>
    </source>
</evidence>
<feature type="compositionally biased region" description="Basic and acidic residues" evidence="13">
    <location>
        <begin position="559"/>
        <end position="574"/>
    </location>
</feature>
<sequence>MSSFGGRMREYPWLSIDRFDRENLRARAYFLSHCHKGESARGAAGPARHLKVHLYCSPVTKELLLTSPKYKFWENRIKEDIVVTLLSAGHCPGSVMYVLSIDSEECLNGILELVRSWITLSRYHVVWLNCKAAYGYEYLFTNLSEELGVKVHVNKLDMFKNMPEILYHVTTDRHTQIHACRHPRDDDYLRGNRLPCGMTSQNGTPLRIISVKPSTMWFGERTRKTNIIVRTGESSYRACFSFHSSYSEIKDFLGYICPVNVYPNVVPVGSTADEVVKILKPLCKSYSINSEPKYKPLGTLKRSRTMDLTDTDEGSDDLFDTELTPVRHKIPKHHVETMLPETKASSENSEGSRSENERSYKATTMPMSSQVDFVDCEESNDSTLILGNPNKEAHSDLTCPLTSGQQESNADMPQWDVFFKRDIKTTDDSSENEDHPPSSIDAGRSQSPNLFSDSDSLSDSTHISSQNSSQSTHISEQGSQGLDSQADTVLITSQQTHGADFSFLNKGGSRVTVSVSHFMPLEQNTPCPGNTDSDLKGKNQEMNAEAGAAQTQNMLIEVNNEKSKTPNPELERDSQSSSDFEIPSTPDAELPRPDKLHGLYKKLAAGETIY</sequence>
<feature type="compositionally biased region" description="Basic and acidic residues" evidence="13">
    <location>
        <begin position="350"/>
        <end position="360"/>
    </location>
</feature>
<evidence type="ECO:0000256" key="12">
    <source>
        <dbReference type="ARBA" id="ARBA00042677"/>
    </source>
</evidence>
<keyword evidence="4" id="KW-0255">Endonuclease</keyword>
<dbReference type="Ensembl" id="ENSCABT00000001933.1">
    <property type="protein sequence ID" value="ENSCABP00000001784.1"/>
    <property type="gene ID" value="ENSCABG00000001185.1"/>
</dbReference>
<dbReference type="GO" id="GO:0036297">
    <property type="term" value="P:interstrand cross-link repair"/>
    <property type="evidence" value="ECO:0007669"/>
    <property type="project" value="TreeGrafter"/>
</dbReference>
<dbReference type="FunFam" id="3.40.50.12650:FF:000002">
    <property type="entry name" value="DNA cross-link repair 1C"/>
    <property type="match status" value="1"/>
</dbReference>
<feature type="compositionally biased region" description="Basic and acidic residues" evidence="13">
    <location>
        <begin position="426"/>
        <end position="436"/>
    </location>
</feature>
<evidence type="ECO:0000256" key="4">
    <source>
        <dbReference type="ARBA" id="ARBA00022759"/>
    </source>
</evidence>
<comment type="similarity">
    <text evidence="2">Belongs to the DNA repair metallo-beta-lactamase (DRMBL) family.</text>
</comment>
<dbReference type="GO" id="GO:0035312">
    <property type="term" value="F:5'-3' DNA exonuclease activity"/>
    <property type="evidence" value="ECO:0007669"/>
    <property type="project" value="TreeGrafter"/>
</dbReference>
<evidence type="ECO:0000256" key="13">
    <source>
        <dbReference type="SAM" id="MobiDB-lite"/>
    </source>
</evidence>
<dbReference type="SUPFAM" id="SSF56281">
    <property type="entry name" value="Metallo-hydrolase/oxidoreductase"/>
    <property type="match status" value="1"/>
</dbReference>
<feature type="region of interest" description="Disordered" evidence="13">
    <location>
        <begin position="335"/>
        <end position="366"/>
    </location>
</feature>
<dbReference type="PANTHER" id="PTHR23240">
    <property type="entry name" value="DNA CROSS-LINK REPAIR PROTEIN PSO2/SNM1-RELATED"/>
    <property type="match status" value="1"/>
</dbReference>
<keyword evidence="16" id="KW-1185">Reference proteome</keyword>
<dbReference type="InterPro" id="IPR036866">
    <property type="entry name" value="RibonucZ/Hydroxyglut_hydro"/>
</dbReference>
<feature type="compositionally biased region" description="Low complexity" evidence="13">
    <location>
        <begin position="452"/>
        <end position="475"/>
    </location>
</feature>
<evidence type="ECO:0000256" key="6">
    <source>
        <dbReference type="ARBA" id="ARBA00022801"/>
    </source>
</evidence>